<feature type="compositionally biased region" description="Basic and acidic residues" evidence="1">
    <location>
        <begin position="53"/>
        <end position="82"/>
    </location>
</feature>
<sequence>MQQEKPPAGETAQRLKQKTRKHSKRETEAFAGKRSPKPTAREGKNHPKHEKPRCKDADGVRPWRYSRVKDGRLRATGEPELGRHRRDTAEDAGTGSTRSRDHSEEESNGKEQTGQVEVSSGLK</sequence>
<name>A0AAD1VYI9_PELCU</name>
<proteinExistence type="predicted"/>
<reference evidence="2" key="1">
    <citation type="submission" date="2022-03" db="EMBL/GenBank/DDBJ databases">
        <authorList>
            <person name="Alioto T."/>
            <person name="Alioto T."/>
            <person name="Gomez Garrido J."/>
        </authorList>
    </citation>
    <scope>NUCLEOTIDE SEQUENCE</scope>
</reference>
<dbReference type="Proteomes" id="UP001295444">
    <property type="component" value="Chromosome 03"/>
</dbReference>
<evidence type="ECO:0000313" key="2">
    <source>
        <dbReference type="EMBL" id="CAH2274209.1"/>
    </source>
</evidence>
<dbReference type="AlphaFoldDB" id="A0AAD1VYI9"/>
<feature type="compositionally biased region" description="Basic residues" evidence="1">
    <location>
        <begin position="15"/>
        <end position="24"/>
    </location>
</feature>
<accession>A0AAD1VYI9</accession>
<evidence type="ECO:0000256" key="1">
    <source>
        <dbReference type="SAM" id="MobiDB-lite"/>
    </source>
</evidence>
<organism evidence="2 3">
    <name type="scientific">Pelobates cultripes</name>
    <name type="common">Western spadefoot toad</name>
    <dbReference type="NCBI Taxonomy" id="61616"/>
    <lineage>
        <taxon>Eukaryota</taxon>
        <taxon>Metazoa</taxon>
        <taxon>Chordata</taxon>
        <taxon>Craniata</taxon>
        <taxon>Vertebrata</taxon>
        <taxon>Euteleostomi</taxon>
        <taxon>Amphibia</taxon>
        <taxon>Batrachia</taxon>
        <taxon>Anura</taxon>
        <taxon>Pelobatoidea</taxon>
        <taxon>Pelobatidae</taxon>
        <taxon>Pelobates</taxon>
    </lineage>
</organism>
<feature type="compositionally biased region" description="Polar residues" evidence="1">
    <location>
        <begin position="110"/>
        <end position="123"/>
    </location>
</feature>
<dbReference type="EMBL" id="OW240914">
    <property type="protein sequence ID" value="CAH2274209.1"/>
    <property type="molecule type" value="Genomic_DNA"/>
</dbReference>
<feature type="region of interest" description="Disordered" evidence="1">
    <location>
        <begin position="1"/>
        <end position="123"/>
    </location>
</feature>
<keyword evidence="3" id="KW-1185">Reference proteome</keyword>
<gene>
    <name evidence="2" type="ORF">PECUL_23A009691</name>
</gene>
<feature type="compositionally biased region" description="Basic and acidic residues" evidence="1">
    <location>
        <begin position="98"/>
        <end position="109"/>
    </location>
</feature>
<protein>
    <submittedName>
        <fullName evidence="2">Uncharacterized protein</fullName>
    </submittedName>
</protein>
<evidence type="ECO:0000313" key="3">
    <source>
        <dbReference type="Proteomes" id="UP001295444"/>
    </source>
</evidence>